<comment type="caution">
    <text evidence="11">The sequence shown here is derived from an EMBL/GenBank/DDBJ whole genome shotgun (WGS) entry which is preliminary data.</text>
</comment>
<dbReference type="PANTHER" id="PTHR46136:SF33">
    <property type="entry name" value="TRANSCRIPTION FACTOR GTE10"/>
    <property type="match status" value="1"/>
</dbReference>
<dbReference type="PROSITE" id="PS51525">
    <property type="entry name" value="NET"/>
    <property type="match status" value="1"/>
</dbReference>
<evidence type="ECO:0000313" key="11">
    <source>
        <dbReference type="EMBL" id="KAF9671676.1"/>
    </source>
</evidence>
<dbReference type="InterPro" id="IPR037377">
    <property type="entry name" value="GTE_bromo"/>
</dbReference>
<dbReference type="PANTHER" id="PTHR46136">
    <property type="entry name" value="TRANSCRIPTION FACTOR GTE8"/>
    <property type="match status" value="1"/>
</dbReference>
<keyword evidence="4 7" id="KW-0103">Bromodomain</keyword>
<sequence>MAPTVPIEFIGQKELKTCWPSQPMGKSRKFSKGHSAGFVPDIWHAVETMAESEGFGSSGRVDMTASEDSFAPKRKCFSLNVDGYDTFGVPSQILSLSKMSIPERKDLESRLKNELEQVRILQRKVAFVSSNTVLLSPSSDTRSCSDVLKRLPLEGVHRSPQSKKRVPPGRNGARSKKGTSGRFDPVKPAAPLGITNAMLLKQCRTLLNRLMAHQFGWAFSTPVDVVKMNIPDYFTIIKHPMDLGTVKSRIISGEYSSPLGFAADVRLSFANAMKYNPPGNDFHSMAETLSKYFEVRWKVIEKKIPVTADIEPVPSRADVRMEMEPTAHIEKETSTDTPPLKKKKITPSDNKIKQELVRRVMTNEEKQKLSMELEALLGELPENIIEFLKEHSGNAGHTGEDEIEIDIDALGDDILFNLRKLIDNYLLEKQKNQSKTEPCEMEIINEPGISNSSLPCKGNDTAEEDIDIVGGNDPPISSYPPIKIGKEAALKNSKCSSRSSSNNESSSSSSGCWAVALLRNIVHTVQGNGLDSDSCSESDAVKASGPINATEEKMEPREIVVQKRSDRGNPAVRNRELLESVDGLAQVELDTEGKPVAPDADGHQEGESAPPERQVSPDKLYRAALLKNRFADTILKAREKALEKGEKSDPEKLRKEKEEFERRQKEEKARLQAEAMAAEEACRKAEAKAAAEAKRQRELEREAARQALIQMEKTVDINENSQFMEDLEMLRTAPDEQSVYERLPSFIEETSPDHSQNGLGSFKLQGSNPLEQLGLYMKEEDYDEEEVVEPPSSIPDLTEDVEEGEID</sequence>
<accession>A0A835MSD3</accession>
<dbReference type="Proteomes" id="UP000657918">
    <property type="component" value="Unassembled WGS sequence"/>
</dbReference>
<evidence type="ECO:0000256" key="5">
    <source>
        <dbReference type="ARBA" id="ARBA00023163"/>
    </source>
</evidence>
<name>A0A835MSD3_9ROSI</name>
<evidence type="ECO:0000256" key="3">
    <source>
        <dbReference type="ARBA" id="ARBA00023054"/>
    </source>
</evidence>
<feature type="compositionally biased region" description="Basic and acidic residues" evidence="8">
    <location>
        <begin position="641"/>
        <end position="671"/>
    </location>
</feature>
<dbReference type="Pfam" id="PF00439">
    <property type="entry name" value="Bromodomain"/>
    <property type="match status" value="1"/>
</dbReference>
<dbReference type="OrthoDB" id="21449at2759"/>
<keyword evidence="5" id="KW-0804">Transcription</keyword>
<dbReference type="EMBL" id="JADGMS010000012">
    <property type="protein sequence ID" value="KAF9671676.1"/>
    <property type="molecule type" value="Genomic_DNA"/>
</dbReference>
<evidence type="ECO:0000256" key="4">
    <source>
        <dbReference type="ARBA" id="ARBA00023117"/>
    </source>
</evidence>
<dbReference type="Pfam" id="PF17035">
    <property type="entry name" value="BET"/>
    <property type="match status" value="1"/>
</dbReference>
<dbReference type="InterPro" id="IPR052442">
    <property type="entry name" value="Env_Response_Regulator"/>
</dbReference>
<organism evidence="11 12">
    <name type="scientific">Salix dunnii</name>
    <dbReference type="NCBI Taxonomy" id="1413687"/>
    <lineage>
        <taxon>Eukaryota</taxon>
        <taxon>Viridiplantae</taxon>
        <taxon>Streptophyta</taxon>
        <taxon>Embryophyta</taxon>
        <taxon>Tracheophyta</taxon>
        <taxon>Spermatophyta</taxon>
        <taxon>Magnoliopsida</taxon>
        <taxon>eudicotyledons</taxon>
        <taxon>Gunneridae</taxon>
        <taxon>Pentapetalae</taxon>
        <taxon>rosids</taxon>
        <taxon>fabids</taxon>
        <taxon>Malpighiales</taxon>
        <taxon>Salicaceae</taxon>
        <taxon>Saliceae</taxon>
        <taxon>Salix</taxon>
    </lineage>
</organism>
<dbReference type="InterPro" id="IPR038336">
    <property type="entry name" value="NET_sf"/>
</dbReference>
<comment type="subcellular location">
    <subcellularLocation>
        <location evidence="1">Nucleus</location>
    </subcellularLocation>
</comment>
<evidence type="ECO:0000259" key="10">
    <source>
        <dbReference type="PROSITE" id="PS51525"/>
    </source>
</evidence>
<feature type="region of interest" description="Disordered" evidence="8">
    <location>
        <begin position="593"/>
        <end position="619"/>
    </location>
</feature>
<dbReference type="InterPro" id="IPR001487">
    <property type="entry name" value="Bromodomain"/>
</dbReference>
<dbReference type="Gene3D" id="1.20.920.10">
    <property type="entry name" value="Bromodomain-like"/>
    <property type="match status" value="1"/>
</dbReference>
<feature type="region of interest" description="Disordered" evidence="8">
    <location>
        <begin position="641"/>
        <end position="674"/>
    </location>
</feature>
<evidence type="ECO:0000313" key="12">
    <source>
        <dbReference type="Proteomes" id="UP000657918"/>
    </source>
</evidence>
<reference evidence="11 12" key="1">
    <citation type="submission" date="2020-10" db="EMBL/GenBank/DDBJ databases">
        <title>Plant Genome Project.</title>
        <authorList>
            <person name="Zhang R.-G."/>
        </authorList>
    </citation>
    <scope>NUCLEOTIDE SEQUENCE [LARGE SCALE GENOMIC DNA]</scope>
    <source>
        <strain evidence="11">FAFU-HL-1</strain>
        <tissue evidence="11">Leaf</tissue>
    </source>
</reference>
<keyword evidence="12" id="KW-1185">Reference proteome</keyword>
<dbReference type="SUPFAM" id="SSF47370">
    <property type="entry name" value="Bromodomain"/>
    <property type="match status" value="1"/>
</dbReference>
<dbReference type="AlphaFoldDB" id="A0A835MSD3"/>
<dbReference type="PRINTS" id="PR00503">
    <property type="entry name" value="BROMODOMAIN"/>
</dbReference>
<dbReference type="PROSITE" id="PS50014">
    <property type="entry name" value="BROMODOMAIN_2"/>
    <property type="match status" value="1"/>
</dbReference>
<evidence type="ECO:0000259" key="9">
    <source>
        <dbReference type="PROSITE" id="PS50014"/>
    </source>
</evidence>
<protein>
    <submittedName>
        <fullName evidence="11">Uncharacterized protein</fullName>
    </submittedName>
</protein>
<evidence type="ECO:0000256" key="1">
    <source>
        <dbReference type="ARBA" id="ARBA00004123"/>
    </source>
</evidence>
<feature type="domain" description="Bromo" evidence="9">
    <location>
        <begin position="211"/>
        <end position="283"/>
    </location>
</feature>
<keyword evidence="6" id="KW-0539">Nucleus</keyword>
<dbReference type="GO" id="GO:0005634">
    <property type="term" value="C:nucleus"/>
    <property type="evidence" value="ECO:0007669"/>
    <property type="project" value="UniProtKB-SubCell"/>
</dbReference>
<proteinExistence type="predicted"/>
<feature type="region of interest" description="Disordered" evidence="8">
    <location>
        <begin position="773"/>
        <end position="807"/>
    </location>
</feature>
<feature type="region of interest" description="Disordered" evidence="8">
    <location>
        <begin position="530"/>
        <end position="556"/>
    </location>
</feature>
<dbReference type="InterPro" id="IPR027353">
    <property type="entry name" value="NET_dom"/>
</dbReference>
<dbReference type="SMART" id="SM00297">
    <property type="entry name" value="BROMO"/>
    <property type="match status" value="1"/>
</dbReference>
<keyword evidence="3" id="KW-0175">Coiled coil</keyword>
<gene>
    <name evidence="11" type="ORF">SADUNF_Sadunf12G0072300</name>
</gene>
<evidence type="ECO:0000256" key="8">
    <source>
        <dbReference type="SAM" id="MobiDB-lite"/>
    </source>
</evidence>
<evidence type="ECO:0000256" key="7">
    <source>
        <dbReference type="PROSITE-ProRule" id="PRU00035"/>
    </source>
</evidence>
<evidence type="ECO:0000256" key="6">
    <source>
        <dbReference type="ARBA" id="ARBA00023242"/>
    </source>
</evidence>
<keyword evidence="2" id="KW-0805">Transcription regulation</keyword>
<feature type="compositionally biased region" description="Basic residues" evidence="8">
    <location>
        <begin position="160"/>
        <end position="179"/>
    </location>
</feature>
<dbReference type="CDD" id="cd05506">
    <property type="entry name" value="Bromo_plant1"/>
    <property type="match status" value="1"/>
</dbReference>
<evidence type="ECO:0000256" key="2">
    <source>
        <dbReference type="ARBA" id="ARBA00023015"/>
    </source>
</evidence>
<feature type="domain" description="NET" evidence="10">
    <location>
        <begin position="351"/>
        <end position="433"/>
    </location>
</feature>
<dbReference type="Gene3D" id="1.20.1270.220">
    <property type="match status" value="1"/>
</dbReference>
<feature type="region of interest" description="Disordered" evidence="8">
    <location>
        <begin position="155"/>
        <end position="186"/>
    </location>
</feature>
<feature type="compositionally biased region" description="Acidic residues" evidence="8">
    <location>
        <begin position="797"/>
        <end position="807"/>
    </location>
</feature>
<dbReference type="InterPro" id="IPR036427">
    <property type="entry name" value="Bromodomain-like_sf"/>
</dbReference>